<dbReference type="STRING" id="1198245.SAMN05444858_1245"/>
<dbReference type="OrthoDB" id="3322815at2"/>
<keyword evidence="2" id="KW-1185">Reference proteome</keyword>
<gene>
    <name evidence="1" type="ORF">SAMN05444858_1245</name>
</gene>
<evidence type="ECO:0000313" key="1">
    <source>
        <dbReference type="EMBL" id="SIR87761.1"/>
    </source>
</evidence>
<evidence type="ECO:0000313" key="2">
    <source>
        <dbReference type="Proteomes" id="UP000186004"/>
    </source>
</evidence>
<dbReference type="Proteomes" id="UP000186004">
    <property type="component" value="Unassembled WGS sequence"/>
</dbReference>
<sequence length="501" mass="57362">MAQEIGELDGRLVPIVNRDLAPITVVAQCLDNQWVTQDLLGQMLRRRQSYRDIERRRRQDARAEYLRSILNAEQVVVNRAYFFNNPVVYQDFIDSGPQRDAFRTMLAESVLVPFLLRERDPAAAPRFGVDAAGWRAWLSVLDEVDELRCIRLSWDDAENERLTQRLMFAEFRRFLLQLPALDLGELQRDLSLDDEAVPVLKRRFRDVNQWALDADQADRDGFYREFLVEPETNPADGKFRAEAPLVAELKQLVDLRYNTTLPDAVDGYALIPTDSLRRTAMQEYRRERPPERGMDDLLTLLRTLRPYAFDLAQLPLRIDLTGIDLHHVQQARATDEWRAYVDGLQELLDDPFDFVARGQLVYDRYVALARRLAGIVGERRLERMQAWEPAIRVTVEVLGSSVSVVFDGDPRIELIGEVATEVVARGATAVVRFAVVGRDQRRAEAELGTGIDVMRVHLLRAGEDWRELVRRLREAGFPLVDGAAGRDSNANIDRPQGDDGE</sequence>
<dbReference type="AlphaFoldDB" id="A0A1N7EI41"/>
<organism evidence="1 2">
    <name type="scientific">Micromonospora avicenniae</name>
    <dbReference type="NCBI Taxonomy" id="1198245"/>
    <lineage>
        <taxon>Bacteria</taxon>
        <taxon>Bacillati</taxon>
        <taxon>Actinomycetota</taxon>
        <taxon>Actinomycetes</taxon>
        <taxon>Micromonosporales</taxon>
        <taxon>Micromonosporaceae</taxon>
        <taxon>Micromonospora</taxon>
    </lineage>
</organism>
<name>A0A1N7EI41_9ACTN</name>
<protein>
    <submittedName>
        <fullName evidence="1">Uncharacterized protein</fullName>
    </submittedName>
</protein>
<dbReference type="RefSeq" id="WP_076473418.1">
    <property type="nucleotide sequence ID" value="NZ_FTNF01000024.1"/>
</dbReference>
<dbReference type="EMBL" id="FTNF01000024">
    <property type="protein sequence ID" value="SIR87761.1"/>
    <property type="molecule type" value="Genomic_DNA"/>
</dbReference>
<proteinExistence type="predicted"/>
<accession>A0A1N7EI41</accession>
<reference evidence="1 2" key="1">
    <citation type="submission" date="2017-01" db="EMBL/GenBank/DDBJ databases">
        <authorList>
            <person name="Mah S.A."/>
            <person name="Swanson W.J."/>
            <person name="Moy G.W."/>
            <person name="Vacquier V.D."/>
        </authorList>
    </citation>
    <scope>NUCLEOTIDE SEQUENCE [LARGE SCALE GENOMIC DNA]</scope>
    <source>
        <strain evidence="1 2">DSM 45758</strain>
    </source>
</reference>